<reference evidence="3" key="1">
    <citation type="journal article" date="2019" name="Int. J. Syst. Evol. Microbiol.">
        <title>The Global Catalogue of Microorganisms (GCM) 10K type strain sequencing project: providing services to taxonomists for standard genome sequencing and annotation.</title>
        <authorList>
            <consortium name="The Broad Institute Genomics Platform"/>
            <consortium name="The Broad Institute Genome Sequencing Center for Infectious Disease"/>
            <person name="Wu L."/>
            <person name="Ma J."/>
        </authorList>
    </citation>
    <scope>NUCLEOTIDE SEQUENCE [LARGE SCALE GENOMIC DNA]</scope>
    <source>
        <strain evidence="3">JCM 6305</strain>
    </source>
</reference>
<comment type="caution">
    <text evidence="2">The sequence shown here is derived from an EMBL/GenBank/DDBJ whole genome shotgun (WGS) entry which is preliminary data.</text>
</comment>
<feature type="region of interest" description="Disordered" evidence="1">
    <location>
        <begin position="1"/>
        <end position="32"/>
    </location>
</feature>
<evidence type="ECO:0000313" key="2">
    <source>
        <dbReference type="EMBL" id="GAA2423507.1"/>
    </source>
</evidence>
<dbReference type="EMBL" id="BAAASZ010000003">
    <property type="protein sequence ID" value="GAA2423507.1"/>
    <property type="molecule type" value="Genomic_DNA"/>
</dbReference>
<feature type="compositionally biased region" description="Basic residues" evidence="1">
    <location>
        <begin position="81"/>
        <end position="95"/>
    </location>
</feature>
<accession>A0ABP5WCF5</accession>
<proteinExistence type="predicted"/>
<protein>
    <submittedName>
        <fullName evidence="2">Uncharacterized protein</fullName>
    </submittedName>
</protein>
<name>A0ABP5WCF5_9ACTN</name>
<evidence type="ECO:0000256" key="1">
    <source>
        <dbReference type="SAM" id="MobiDB-lite"/>
    </source>
</evidence>
<keyword evidence="3" id="KW-1185">Reference proteome</keyword>
<dbReference type="Proteomes" id="UP001501638">
    <property type="component" value="Unassembled WGS sequence"/>
</dbReference>
<dbReference type="RefSeq" id="WP_344320078.1">
    <property type="nucleotide sequence ID" value="NZ_BAAASZ010000003.1"/>
</dbReference>
<feature type="region of interest" description="Disordered" evidence="1">
    <location>
        <begin position="48"/>
        <end position="95"/>
    </location>
</feature>
<organism evidence="2 3">
    <name type="scientific">Streptomyces macrosporus</name>
    <dbReference type="NCBI Taxonomy" id="44032"/>
    <lineage>
        <taxon>Bacteria</taxon>
        <taxon>Bacillati</taxon>
        <taxon>Actinomycetota</taxon>
        <taxon>Actinomycetes</taxon>
        <taxon>Kitasatosporales</taxon>
        <taxon>Streptomycetaceae</taxon>
        <taxon>Streptomyces</taxon>
    </lineage>
</organism>
<gene>
    <name evidence="2" type="ORF">GCM10010405_02250</name>
</gene>
<evidence type="ECO:0000313" key="3">
    <source>
        <dbReference type="Proteomes" id="UP001501638"/>
    </source>
</evidence>
<sequence length="95" mass="10948">MSTRRPRRGDEGDDVPEPDGAPGAGGDAWDDVVLDEAFVRGAEVNEPTARTRMLRARWRENPPEPQPWRADEPPAGWFWSKGRRKRRGRRRRGEE</sequence>